<dbReference type="AlphaFoldDB" id="A0A923NNR9"/>
<evidence type="ECO:0000313" key="2">
    <source>
        <dbReference type="Proteomes" id="UP000602647"/>
    </source>
</evidence>
<sequence length="51" mass="5823">MMYGYISGFTDANNITFCPKCGAEITDFYSDGTAWCRECDFRFGVVECEEE</sequence>
<gene>
    <name evidence="1" type="ORF">H9L42_16680</name>
</gene>
<reference evidence="1" key="1">
    <citation type="submission" date="2020-08" db="EMBL/GenBank/DDBJ databases">
        <title>Genome public.</title>
        <authorList>
            <person name="Liu C."/>
            <person name="Sun Q."/>
        </authorList>
    </citation>
    <scope>NUCLEOTIDE SEQUENCE</scope>
    <source>
        <strain evidence="1">BX12</strain>
    </source>
</reference>
<name>A0A923NNR9_9FIRM</name>
<evidence type="ECO:0000313" key="1">
    <source>
        <dbReference type="EMBL" id="MBC6681442.1"/>
    </source>
</evidence>
<protein>
    <submittedName>
        <fullName evidence="1">Uncharacterized protein</fullName>
    </submittedName>
</protein>
<keyword evidence="2" id="KW-1185">Reference proteome</keyword>
<dbReference type="Proteomes" id="UP000602647">
    <property type="component" value="Unassembled WGS sequence"/>
</dbReference>
<accession>A0A923NNR9</accession>
<dbReference type="EMBL" id="JACRYT010000057">
    <property type="protein sequence ID" value="MBC6681442.1"/>
    <property type="molecule type" value="Genomic_DNA"/>
</dbReference>
<comment type="caution">
    <text evidence="1">The sequence shown here is derived from an EMBL/GenBank/DDBJ whole genome shotgun (WGS) entry which is preliminary data.</text>
</comment>
<proteinExistence type="predicted"/>
<organism evidence="1 2">
    <name type="scientific">Zhenpiania hominis</name>
    <dbReference type="NCBI Taxonomy" id="2763644"/>
    <lineage>
        <taxon>Bacteria</taxon>
        <taxon>Bacillati</taxon>
        <taxon>Bacillota</taxon>
        <taxon>Clostridia</taxon>
        <taxon>Peptostreptococcales</taxon>
        <taxon>Anaerovoracaceae</taxon>
        <taxon>Zhenpiania</taxon>
    </lineage>
</organism>
<dbReference type="RefSeq" id="WP_187304522.1">
    <property type="nucleotide sequence ID" value="NZ_JACRYT010000057.1"/>
</dbReference>